<comment type="caution">
    <text evidence="2">The sequence shown here is derived from an EMBL/GenBank/DDBJ whole genome shotgun (WGS) entry which is preliminary data.</text>
</comment>
<dbReference type="Gene3D" id="1.10.10.10">
    <property type="entry name" value="Winged helix-like DNA-binding domain superfamily/Winged helix DNA-binding domain"/>
    <property type="match status" value="1"/>
</dbReference>
<dbReference type="AlphaFoldDB" id="A0A7X0HGM7"/>
<dbReference type="InterPro" id="IPR036388">
    <property type="entry name" value="WH-like_DNA-bd_sf"/>
</dbReference>
<reference evidence="2 3" key="1">
    <citation type="submission" date="2020-08" db="EMBL/GenBank/DDBJ databases">
        <title>Genomic Encyclopedia of Type Strains, Phase IV (KMG-IV): sequencing the most valuable type-strain genomes for metagenomic binning, comparative biology and taxonomic classification.</title>
        <authorList>
            <person name="Goeker M."/>
        </authorList>
    </citation>
    <scope>NUCLEOTIDE SEQUENCE [LARGE SCALE GENOMIC DNA]</scope>
    <source>
        <strain evidence="2 3">DSM 40141</strain>
    </source>
</reference>
<feature type="domain" description="HTH marR-type" evidence="1">
    <location>
        <begin position="12"/>
        <end position="149"/>
    </location>
</feature>
<evidence type="ECO:0000313" key="2">
    <source>
        <dbReference type="EMBL" id="MBB6435818.1"/>
    </source>
</evidence>
<dbReference type="InterPro" id="IPR039422">
    <property type="entry name" value="MarR/SlyA-like"/>
</dbReference>
<gene>
    <name evidence="2" type="ORF">HNQ79_002281</name>
</gene>
<dbReference type="InterPro" id="IPR036390">
    <property type="entry name" value="WH_DNA-bd_sf"/>
</dbReference>
<dbReference type="SUPFAM" id="SSF46785">
    <property type="entry name" value="Winged helix' DNA-binding domain"/>
    <property type="match status" value="1"/>
</dbReference>
<accession>A0A7X0HGM7</accession>
<dbReference type="PANTHER" id="PTHR33164:SF103">
    <property type="entry name" value="REGULATORY PROTEIN MARR"/>
    <property type="match status" value="1"/>
</dbReference>
<dbReference type="GO" id="GO:0003677">
    <property type="term" value="F:DNA binding"/>
    <property type="evidence" value="ECO:0007669"/>
    <property type="project" value="UniProtKB-KW"/>
</dbReference>
<sequence>MPSPDAVPSTISEDATRSAGTIAEFLDVMWERARDSTAQATAPVSTSQLRLMYVVDRQDGIRMRAVCQLLASSPPNVTRMCDRLQAIGFVERLPCPGSGREITLRLTPSGKRHLRRIREQRETMLHRAIDNMPVDERRALATGLAGLATQLTAASDEDLRSPVRPGRHPAA</sequence>
<keyword evidence="3" id="KW-1185">Reference proteome</keyword>
<dbReference type="SMART" id="SM00347">
    <property type="entry name" value="HTH_MARR"/>
    <property type="match status" value="1"/>
</dbReference>
<dbReference type="InterPro" id="IPR000835">
    <property type="entry name" value="HTH_MarR-typ"/>
</dbReference>
<dbReference type="PROSITE" id="PS50995">
    <property type="entry name" value="HTH_MARR_2"/>
    <property type="match status" value="1"/>
</dbReference>
<name>A0A7X0HGM7_9ACTN</name>
<dbReference type="Proteomes" id="UP000540423">
    <property type="component" value="Unassembled WGS sequence"/>
</dbReference>
<dbReference type="Pfam" id="PF12802">
    <property type="entry name" value="MarR_2"/>
    <property type="match status" value="1"/>
</dbReference>
<keyword evidence="2" id="KW-0238">DNA-binding</keyword>
<dbReference type="RefSeq" id="WP_185029653.1">
    <property type="nucleotide sequence ID" value="NZ_BNBN01000005.1"/>
</dbReference>
<dbReference type="GO" id="GO:0003700">
    <property type="term" value="F:DNA-binding transcription factor activity"/>
    <property type="evidence" value="ECO:0007669"/>
    <property type="project" value="InterPro"/>
</dbReference>
<dbReference type="EMBL" id="JACHEM010000005">
    <property type="protein sequence ID" value="MBB6435818.1"/>
    <property type="molecule type" value="Genomic_DNA"/>
</dbReference>
<dbReference type="GO" id="GO:0006950">
    <property type="term" value="P:response to stress"/>
    <property type="evidence" value="ECO:0007669"/>
    <property type="project" value="TreeGrafter"/>
</dbReference>
<dbReference type="PANTHER" id="PTHR33164">
    <property type="entry name" value="TRANSCRIPTIONAL REGULATOR, MARR FAMILY"/>
    <property type="match status" value="1"/>
</dbReference>
<proteinExistence type="predicted"/>
<organism evidence="2 3">
    <name type="scientific">Streptomyces candidus</name>
    <dbReference type="NCBI Taxonomy" id="67283"/>
    <lineage>
        <taxon>Bacteria</taxon>
        <taxon>Bacillati</taxon>
        <taxon>Actinomycetota</taxon>
        <taxon>Actinomycetes</taxon>
        <taxon>Kitasatosporales</taxon>
        <taxon>Streptomycetaceae</taxon>
        <taxon>Streptomyces</taxon>
    </lineage>
</organism>
<protein>
    <submittedName>
        <fullName evidence="2">DNA-binding MarR family transcriptional regulator</fullName>
    </submittedName>
</protein>
<evidence type="ECO:0000259" key="1">
    <source>
        <dbReference type="PROSITE" id="PS50995"/>
    </source>
</evidence>
<evidence type="ECO:0000313" key="3">
    <source>
        <dbReference type="Proteomes" id="UP000540423"/>
    </source>
</evidence>